<dbReference type="AlphaFoldDB" id="A0A109RN06"/>
<gene>
    <name evidence="1" type="ORF">Lupro_02860</name>
</gene>
<evidence type="ECO:0000313" key="1">
    <source>
        <dbReference type="EMBL" id="AMC10257.1"/>
    </source>
</evidence>
<sequence>MLNRKFSASKSPTFHILSVGNKQKNEVRNIEHLLKELIPPSDYQHRNGFSNEHIVLSLSENEKTEVERNLIEMLEKKEDDLIGETLTIMKSTDSLPTLRKRLDLSQSPTMKIIWASYINEIKSGDGEMKKIALNEFYKVSEKYSQIGIFHHLAKFCDSRINDEIRNYINDKDYLTAYNARTSLGIDTTEIINREQIKNGIGTKKWWEIWK</sequence>
<dbReference type="KEGG" id="lut:Lupro_02860"/>
<evidence type="ECO:0000313" key="2">
    <source>
        <dbReference type="Proteomes" id="UP000059672"/>
    </source>
</evidence>
<name>A0A109RN06_9FLAO</name>
<reference evidence="1 2" key="2">
    <citation type="journal article" date="2016" name="Int. J. Syst. Evol. Microbiol.">
        <title>Lutibacter profundi sp. nov., isolated from a deep-sea hydrothermal system on the Arctic Mid-Ocean Ridge and emended description of the genus Lutibacter.</title>
        <authorList>
            <person name="Le Moine Bauer S."/>
            <person name="Roalkvam I."/>
            <person name="Steen I.H."/>
            <person name="Dahle H."/>
        </authorList>
    </citation>
    <scope>NUCLEOTIDE SEQUENCE [LARGE SCALE GENOMIC DNA]</scope>
    <source>
        <strain evidence="1 2">LP1</strain>
    </source>
</reference>
<reference evidence="2" key="1">
    <citation type="submission" date="2015-12" db="EMBL/GenBank/DDBJ databases">
        <title>Complete genome sequence of Lutibacter profundus strain LP1.</title>
        <authorList>
            <person name="Wissuwa J."/>
            <person name="Le Moine Bauer S."/>
            <person name="Stokke R."/>
            <person name="Dahle H."/>
            <person name="Steen I.H."/>
        </authorList>
    </citation>
    <scope>NUCLEOTIDE SEQUENCE [LARGE SCALE GENOMIC DNA]</scope>
    <source>
        <strain evidence="2">LP1</strain>
    </source>
</reference>
<dbReference type="STRING" id="1622118.Lupro_02860"/>
<proteinExistence type="predicted"/>
<organism evidence="1 2">
    <name type="scientific">Lutibacter profundi</name>
    <dbReference type="NCBI Taxonomy" id="1622118"/>
    <lineage>
        <taxon>Bacteria</taxon>
        <taxon>Pseudomonadati</taxon>
        <taxon>Bacteroidota</taxon>
        <taxon>Flavobacteriia</taxon>
        <taxon>Flavobacteriales</taxon>
        <taxon>Flavobacteriaceae</taxon>
        <taxon>Lutibacter</taxon>
    </lineage>
</organism>
<protein>
    <submittedName>
        <fullName evidence="1">Uncharacterized protein</fullName>
    </submittedName>
</protein>
<accession>A0A109RN06</accession>
<dbReference type="Proteomes" id="UP000059672">
    <property type="component" value="Chromosome"/>
</dbReference>
<dbReference type="EMBL" id="CP013355">
    <property type="protein sequence ID" value="AMC10257.1"/>
    <property type="molecule type" value="Genomic_DNA"/>
</dbReference>
<keyword evidence="2" id="KW-1185">Reference proteome</keyword>